<dbReference type="PANTHER" id="PTHR23354">
    <property type="entry name" value="NUCLEOLAR PROTEIN 7/ESTROGEN RECEPTOR COACTIVATOR-RELATED"/>
    <property type="match status" value="1"/>
</dbReference>
<dbReference type="InParanoid" id="A0A078AJS1"/>
<dbReference type="OrthoDB" id="298084at2759"/>
<evidence type="ECO:0000259" key="3">
    <source>
        <dbReference type="PROSITE" id="PS51886"/>
    </source>
</evidence>
<protein>
    <submittedName>
        <fullName evidence="4">Tldc domain-containing protein</fullName>
    </submittedName>
</protein>
<evidence type="ECO:0000313" key="4">
    <source>
        <dbReference type="EMBL" id="CDW81058.1"/>
    </source>
</evidence>
<dbReference type="SUPFAM" id="SSF57845">
    <property type="entry name" value="B-box zinc-binding domain"/>
    <property type="match status" value="1"/>
</dbReference>
<dbReference type="InterPro" id="IPR006571">
    <property type="entry name" value="TLDc_dom"/>
</dbReference>
<name>A0A078AJS1_STYLE</name>
<evidence type="ECO:0000313" key="5">
    <source>
        <dbReference type="Proteomes" id="UP000039865"/>
    </source>
</evidence>
<reference evidence="4 5" key="1">
    <citation type="submission" date="2014-06" db="EMBL/GenBank/DDBJ databases">
        <authorList>
            <person name="Swart Estienne"/>
        </authorList>
    </citation>
    <scope>NUCLEOTIDE SEQUENCE [LARGE SCALE GENOMIC DNA]</scope>
    <source>
        <strain evidence="4 5">130c</strain>
    </source>
</reference>
<dbReference type="PROSITE" id="PS51886">
    <property type="entry name" value="TLDC"/>
    <property type="match status" value="1"/>
</dbReference>
<dbReference type="Pfam" id="PF07534">
    <property type="entry name" value="TLD"/>
    <property type="match status" value="1"/>
</dbReference>
<proteinExistence type="predicted"/>
<evidence type="ECO:0000256" key="1">
    <source>
        <dbReference type="PROSITE-ProRule" id="PRU00024"/>
    </source>
</evidence>
<dbReference type="GO" id="GO:0008270">
    <property type="term" value="F:zinc ion binding"/>
    <property type="evidence" value="ECO:0007669"/>
    <property type="project" value="UniProtKB-KW"/>
</dbReference>
<dbReference type="AlphaFoldDB" id="A0A078AJS1"/>
<dbReference type="EMBL" id="CCKQ01009566">
    <property type="protein sequence ID" value="CDW81058.1"/>
    <property type="molecule type" value="Genomic_DNA"/>
</dbReference>
<keyword evidence="1" id="KW-0862">Zinc</keyword>
<keyword evidence="1" id="KW-0863">Zinc-finger</keyword>
<feature type="domain" description="B box-type" evidence="2">
    <location>
        <begin position="16"/>
        <end position="69"/>
    </location>
</feature>
<dbReference type="OMA" id="VISGNCK"/>
<keyword evidence="1" id="KW-0479">Metal-binding</keyword>
<feature type="domain" description="TLDc" evidence="3">
    <location>
        <begin position="177"/>
        <end position="356"/>
    </location>
</feature>
<dbReference type="PROSITE" id="PS50119">
    <property type="entry name" value="ZF_BBOX"/>
    <property type="match status" value="1"/>
</dbReference>
<sequence>MCSVIPLMNNLEKLNTINIICDKHPQKLVKTYCQTTHQLLCSICSNACLCINQKNSDHQNVLRKDMEDYIQLKIPMLKNLLERIQVIIQSLTQYQNKDKMFKASDFLDLITQINKFQNPEQSVNDLSLFHNELQSRMSTLENLENIQILQPIQQNDKYAADLLQMLSEPDKPKYYRRLVDFHIETLRNQQIKGICKLLPLNGQCKLIFKATNDGFTASNFHQKCDNKGPTISFIQSEHGQVFGGYTTVSWTTPDNNNKLNNDNDAFVFSLSKNTLHKQYQNFDNAVLHYKDWLMLFGSSHDIFISNDCNNNSNSGCNLGYTYMPPQGFKYGDQQSKDYLGGSKEFKVIEIEVYQVLV</sequence>
<dbReference type="InterPro" id="IPR000315">
    <property type="entry name" value="Znf_B-box"/>
</dbReference>
<accession>A0A078AJS1</accession>
<gene>
    <name evidence="4" type="primary">Contig16489.g17554</name>
    <name evidence="4" type="ORF">STYLEM_10066</name>
</gene>
<keyword evidence="5" id="KW-1185">Reference proteome</keyword>
<evidence type="ECO:0000259" key="2">
    <source>
        <dbReference type="PROSITE" id="PS50119"/>
    </source>
</evidence>
<dbReference type="SMART" id="SM00584">
    <property type="entry name" value="TLDc"/>
    <property type="match status" value="1"/>
</dbReference>
<organism evidence="4 5">
    <name type="scientific">Stylonychia lemnae</name>
    <name type="common">Ciliate</name>
    <dbReference type="NCBI Taxonomy" id="5949"/>
    <lineage>
        <taxon>Eukaryota</taxon>
        <taxon>Sar</taxon>
        <taxon>Alveolata</taxon>
        <taxon>Ciliophora</taxon>
        <taxon>Intramacronucleata</taxon>
        <taxon>Spirotrichea</taxon>
        <taxon>Stichotrichia</taxon>
        <taxon>Sporadotrichida</taxon>
        <taxon>Oxytrichidae</taxon>
        <taxon>Stylonychinae</taxon>
        <taxon>Stylonychia</taxon>
    </lineage>
</organism>
<dbReference type="Proteomes" id="UP000039865">
    <property type="component" value="Unassembled WGS sequence"/>
</dbReference>